<comment type="caution">
    <text evidence="2">The sequence shown here is derived from an EMBL/GenBank/DDBJ whole genome shotgun (WGS) entry which is preliminary data.</text>
</comment>
<accession>A0ABP9BEV5</accession>
<dbReference type="EMBL" id="BAABJV010000024">
    <property type="protein sequence ID" value="GAA4794483.1"/>
    <property type="molecule type" value="Genomic_DNA"/>
</dbReference>
<keyword evidence="3" id="KW-1185">Reference proteome</keyword>
<evidence type="ECO:0000256" key="1">
    <source>
        <dbReference type="SAM" id="MobiDB-lite"/>
    </source>
</evidence>
<name>A0ABP9BEV5_9ACTN</name>
<protein>
    <submittedName>
        <fullName evidence="2">Uncharacterized protein</fullName>
    </submittedName>
</protein>
<feature type="compositionally biased region" description="Low complexity" evidence="1">
    <location>
        <begin position="39"/>
        <end position="69"/>
    </location>
</feature>
<sequence length="143" mass="13878">MTDSTSGPLPVPPPGTRGVPAPPPGGSGAPGDPDGGPPAGALPSAVRGAGAPGAPAAPGEQTGPAAPAPLGVARTPTGNTAVDTLVARLADLDHLAADGHTEVYEDVHRGLRDALTALDSPPGPRPPETGSQGHPARPHDHRS</sequence>
<reference evidence="3" key="1">
    <citation type="journal article" date="2019" name="Int. J. Syst. Evol. Microbiol.">
        <title>The Global Catalogue of Microorganisms (GCM) 10K type strain sequencing project: providing services to taxonomists for standard genome sequencing and annotation.</title>
        <authorList>
            <consortium name="The Broad Institute Genomics Platform"/>
            <consortium name="The Broad Institute Genome Sequencing Center for Infectious Disease"/>
            <person name="Wu L."/>
            <person name="Ma J."/>
        </authorList>
    </citation>
    <scope>NUCLEOTIDE SEQUENCE [LARGE SCALE GENOMIC DNA]</scope>
    <source>
        <strain evidence="3">JCM 18324</strain>
    </source>
</reference>
<feature type="compositionally biased region" description="Gly residues" evidence="1">
    <location>
        <begin position="26"/>
        <end position="38"/>
    </location>
</feature>
<gene>
    <name evidence="2" type="ORF">GCM10023329_53810</name>
</gene>
<dbReference type="RefSeq" id="WP_376427050.1">
    <property type="nucleotide sequence ID" value="NZ_BAABJV010000024.1"/>
</dbReference>
<feature type="compositionally biased region" description="Pro residues" evidence="1">
    <location>
        <begin position="9"/>
        <end position="25"/>
    </location>
</feature>
<feature type="region of interest" description="Disordered" evidence="1">
    <location>
        <begin position="1"/>
        <end position="77"/>
    </location>
</feature>
<proteinExistence type="predicted"/>
<organism evidence="2 3">
    <name type="scientific">Streptomyces sanyensis</name>
    <dbReference type="NCBI Taxonomy" id="568869"/>
    <lineage>
        <taxon>Bacteria</taxon>
        <taxon>Bacillati</taxon>
        <taxon>Actinomycetota</taxon>
        <taxon>Actinomycetes</taxon>
        <taxon>Kitasatosporales</taxon>
        <taxon>Streptomycetaceae</taxon>
        <taxon>Streptomyces</taxon>
    </lineage>
</organism>
<feature type="region of interest" description="Disordered" evidence="1">
    <location>
        <begin position="112"/>
        <end position="143"/>
    </location>
</feature>
<evidence type="ECO:0000313" key="3">
    <source>
        <dbReference type="Proteomes" id="UP001501147"/>
    </source>
</evidence>
<evidence type="ECO:0000313" key="2">
    <source>
        <dbReference type="EMBL" id="GAA4794483.1"/>
    </source>
</evidence>
<dbReference type="Proteomes" id="UP001501147">
    <property type="component" value="Unassembled WGS sequence"/>
</dbReference>